<evidence type="ECO:0000259" key="1">
    <source>
        <dbReference type="Pfam" id="PF01814"/>
    </source>
</evidence>
<proteinExistence type="predicted"/>
<dbReference type="Gene3D" id="1.20.120.520">
    <property type="entry name" value="nmb1532 protein domain like"/>
    <property type="match status" value="1"/>
</dbReference>
<dbReference type="Pfam" id="PF01814">
    <property type="entry name" value="Hemerythrin"/>
    <property type="match status" value="1"/>
</dbReference>
<dbReference type="EMBL" id="JAUFPU010000004">
    <property type="protein sequence ID" value="MDN3576396.1"/>
    <property type="molecule type" value="Genomic_DNA"/>
</dbReference>
<comment type="caution">
    <text evidence="2">The sequence shown here is derived from an EMBL/GenBank/DDBJ whole genome shotgun (WGS) entry which is preliminary data.</text>
</comment>
<feature type="domain" description="Hemerythrin-like" evidence="1">
    <location>
        <begin position="15"/>
        <end position="149"/>
    </location>
</feature>
<dbReference type="CDD" id="cd12108">
    <property type="entry name" value="Hr-like"/>
    <property type="match status" value="1"/>
</dbReference>
<dbReference type="InterPro" id="IPR012312">
    <property type="entry name" value="Hemerythrin-like"/>
</dbReference>
<keyword evidence="3" id="KW-1185">Reference proteome</keyword>
<name>A0ABT8B2P8_9NEIS</name>
<protein>
    <submittedName>
        <fullName evidence="2">Hemerythrin domain-containing protein</fullName>
    </submittedName>
</protein>
<organism evidence="2 3">
    <name type="scientific">Chitinimonas viridis</name>
    <dbReference type="NCBI Taxonomy" id="664880"/>
    <lineage>
        <taxon>Bacteria</taxon>
        <taxon>Pseudomonadati</taxon>
        <taxon>Pseudomonadota</taxon>
        <taxon>Betaproteobacteria</taxon>
        <taxon>Neisseriales</taxon>
        <taxon>Chitinibacteraceae</taxon>
        <taxon>Chitinimonas</taxon>
    </lineage>
</organism>
<reference evidence="2" key="2">
    <citation type="submission" date="2023-06" db="EMBL/GenBank/DDBJ databases">
        <authorList>
            <person name="Lucena T."/>
            <person name="Sun Q."/>
        </authorList>
    </citation>
    <scope>NUCLEOTIDE SEQUENCE</scope>
    <source>
        <strain evidence="2">CECT 7703</strain>
    </source>
</reference>
<evidence type="ECO:0000313" key="2">
    <source>
        <dbReference type="EMBL" id="MDN3576396.1"/>
    </source>
</evidence>
<reference evidence="2" key="1">
    <citation type="journal article" date="2014" name="Int. J. Syst. Evol. Microbiol.">
        <title>Complete genome of a new Firmicutes species belonging to the dominant human colonic microbiota ('Ruminococcus bicirculans') reveals two chromosomes and a selective capacity to utilize plant glucans.</title>
        <authorList>
            <consortium name="NISC Comparative Sequencing Program"/>
            <person name="Wegmann U."/>
            <person name="Louis P."/>
            <person name="Goesmann A."/>
            <person name="Henrissat B."/>
            <person name="Duncan S.H."/>
            <person name="Flint H.J."/>
        </authorList>
    </citation>
    <scope>NUCLEOTIDE SEQUENCE</scope>
    <source>
        <strain evidence="2">CECT 7703</strain>
    </source>
</reference>
<accession>A0ABT8B2P8</accession>
<gene>
    <name evidence="2" type="ORF">QWZ03_06420</name>
</gene>
<dbReference type="RefSeq" id="WP_290331957.1">
    <property type="nucleotide sequence ID" value="NZ_JAUFPU010000004.1"/>
</dbReference>
<sequence length="172" mass="19173">MLNLGNSAAPGFDDPIALLIACHDKVRRFAALSLRLDQHLQQKGQDSEAASAASNILRYFDIAAPLHHADEEEDLFPALRQLDDAGLNTAMAKLEAEHDELAALWRAVRPWLETVAQQGLPVRPVELDAFAQRYPAHAQREEDEIYPAAHQLSAQVLAQMGERMRARREYAA</sequence>
<evidence type="ECO:0000313" key="3">
    <source>
        <dbReference type="Proteomes" id="UP001180081"/>
    </source>
</evidence>
<dbReference type="Proteomes" id="UP001180081">
    <property type="component" value="Unassembled WGS sequence"/>
</dbReference>